<reference evidence="2" key="1">
    <citation type="submission" date="2024-07" db="EMBL/GenBank/DDBJ databases">
        <title>Two chromosome-level genome assemblies of Korean endemic species Abeliophyllum distichum and Forsythia ovata (Oleaceae).</title>
        <authorList>
            <person name="Jang H."/>
        </authorList>
    </citation>
    <scope>NUCLEOTIDE SEQUENCE [LARGE SCALE GENOMIC DNA]</scope>
</reference>
<accession>A0ABD1TQ21</accession>
<sequence>MIHGDFGTFDNADFDSLGGISGFGKDDNTCFGIFGSSNLWAVVYSSLGNGGNLGFCESFNFGSVGSSIFGRSSGFGIVRTSSFGIVGTLNFAIVGNFGLGNSSSYGNSGFCDVGTSCFGTVARQLMLR</sequence>
<dbReference type="Proteomes" id="UP001604277">
    <property type="component" value="Unassembled WGS sequence"/>
</dbReference>
<dbReference type="EMBL" id="JBFOLJ010000008">
    <property type="protein sequence ID" value="KAL2514828.1"/>
    <property type="molecule type" value="Genomic_DNA"/>
</dbReference>
<proteinExistence type="predicted"/>
<evidence type="ECO:0000313" key="2">
    <source>
        <dbReference type="Proteomes" id="UP001604277"/>
    </source>
</evidence>
<keyword evidence="2" id="KW-1185">Reference proteome</keyword>
<name>A0ABD1TQ21_9LAMI</name>
<comment type="caution">
    <text evidence="1">The sequence shown here is derived from an EMBL/GenBank/DDBJ whole genome shotgun (WGS) entry which is preliminary data.</text>
</comment>
<gene>
    <name evidence="1" type="ORF">Fot_28799</name>
</gene>
<evidence type="ECO:0000313" key="1">
    <source>
        <dbReference type="EMBL" id="KAL2514828.1"/>
    </source>
</evidence>
<dbReference type="AlphaFoldDB" id="A0ABD1TQ21"/>
<organism evidence="1 2">
    <name type="scientific">Forsythia ovata</name>
    <dbReference type="NCBI Taxonomy" id="205694"/>
    <lineage>
        <taxon>Eukaryota</taxon>
        <taxon>Viridiplantae</taxon>
        <taxon>Streptophyta</taxon>
        <taxon>Embryophyta</taxon>
        <taxon>Tracheophyta</taxon>
        <taxon>Spermatophyta</taxon>
        <taxon>Magnoliopsida</taxon>
        <taxon>eudicotyledons</taxon>
        <taxon>Gunneridae</taxon>
        <taxon>Pentapetalae</taxon>
        <taxon>asterids</taxon>
        <taxon>lamiids</taxon>
        <taxon>Lamiales</taxon>
        <taxon>Oleaceae</taxon>
        <taxon>Forsythieae</taxon>
        <taxon>Forsythia</taxon>
    </lineage>
</organism>
<protein>
    <submittedName>
        <fullName evidence="1">Uncharacterized protein</fullName>
    </submittedName>
</protein>